<evidence type="ECO:0008006" key="3">
    <source>
        <dbReference type="Google" id="ProtNLM"/>
    </source>
</evidence>
<reference evidence="1 2" key="1">
    <citation type="journal article" date="2017" name="Nat. Commun.">
        <title>Genome assembly with in vitro proximity ligation data and whole-genome triplication in lettuce.</title>
        <authorList>
            <person name="Reyes-Chin-Wo S."/>
            <person name="Wang Z."/>
            <person name="Yang X."/>
            <person name="Kozik A."/>
            <person name="Arikit S."/>
            <person name="Song C."/>
            <person name="Xia L."/>
            <person name="Froenicke L."/>
            <person name="Lavelle D.O."/>
            <person name="Truco M.J."/>
            <person name="Xia R."/>
            <person name="Zhu S."/>
            <person name="Xu C."/>
            <person name="Xu H."/>
            <person name="Xu X."/>
            <person name="Cox K."/>
            <person name="Korf I."/>
            <person name="Meyers B.C."/>
            <person name="Michelmore R.W."/>
        </authorList>
    </citation>
    <scope>NUCLEOTIDE SEQUENCE [LARGE SCALE GENOMIC DNA]</scope>
    <source>
        <strain evidence="2">cv. Salinas</strain>
        <tissue evidence="1">Seedlings</tissue>
    </source>
</reference>
<dbReference type="SUPFAM" id="SSF57756">
    <property type="entry name" value="Retrovirus zinc finger-like domains"/>
    <property type="match status" value="1"/>
</dbReference>
<dbReference type="EMBL" id="NBSK02000005">
    <property type="protein sequence ID" value="KAJ0207813.1"/>
    <property type="molecule type" value="Genomic_DNA"/>
</dbReference>
<dbReference type="InterPro" id="IPR036875">
    <property type="entry name" value="Znf_CCHC_sf"/>
</dbReference>
<protein>
    <recommendedName>
        <fullName evidence="3">Protein FAR1-RELATED SEQUENCE</fullName>
    </recommendedName>
</protein>
<dbReference type="Proteomes" id="UP000235145">
    <property type="component" value="Unassembled WGS sequence"/>
</dbReference>
<dbReference type="PANTHER" id="PTHR47718:SF7">
    <property type="entry name" value="PROTEIN FAR1-RELATED SEQUENCE"/>
    <property type="match status" value="1"/>
</dbReference>
<dbReference type="Gene3D" id="4.10.60.10">
    <property type="entry name" value="Zinc finger, CCHC-type"/>
    <property type="match status" value="1"/>
</dbReference>
<sequence>MSIMDRSYYQFDHDTIGKTTKESTYLVGQLDVDKKYWRIVTFRSLDQVSITCSYANLYVMNKKHVKELPSHYILPRWTVNARYKLGSASIGLGEMNNENGVSAYTLWCVRSNFTKLIEQARDSHSEIQKFNTLLISNASQGSCMGVSQIDMMPQLSVCDPLGPTTTKGRPKLASRINSSLEARKKRTCSYCQGLGHYATSCSKRKADESLQET</sequence>
<proteinExistence type="predicted"/>
<dbReference type="AlphaFoldDB" id="A0A9R1VMJ8"/>
<dbReference type="PANTHER" id="PTHR47718">
    <property type="entry name" value="OS01G0519700 PROTEIN"/>
    <property type="match status" value="1"/>
</dbReference>
<comment type="caution">
    <text evidence="1">The sequence shown here is derived from an EMBL/GenBank/DDBJ whole genome shotgun (WGS) entry which is preliminary data.</text>
</comment>
<gene>
    <name evidence="1" type="ORF">LSAT_V11C500281870</name>
</gene>
<name>A0A9R1VMJ8_LACSA</name>
<accession>A0A9R1VMJ8</accession>
<evidence type="ECO:0000313" key="2">
    <source>
        <dbReference type="Proteomes" id="UP000235145"/>
    </source>
</evidence>
<dbReference type="GO" id="GO:0008270">
    <property type="term" value="F:zinc ion binding"/>
    <property type="evidence" value="ECO:0007669"/>
    <property type="project" value="InterPro"/>
</dbReference>
<evidence type="ECO:0000313" key="1">
    <source>
        <dbReference type="EMBL" id="KAJ0207813.1"/>
    </source>
</evidence>
<organism evidence="1 2">
    <name type="scientific">Lactuca sativa</name>
    <name type="common">Garden lettuce</name>
    <dbReference type="NCBI Taxonomy" id="4236"/>
    <lineage>
        <taxon>Eukaryota</taxon>
        <taxon>Viridiplantae</taxon>
        <taxon>Streptophyta</taxon>
        <taxon>Embryophyta</taxon>
        <taxon>Tracheophyta</taxon>
        <taxon>Spermatophyta</taxon>
        <taxon>Magnoliopsida</taxon>
        <taxon>eudicotyledons</taxon>
        <taxon>Gunneridae</taxon>
        <taxon>Pentapetalae</taxon>
        <taxon>asterids</taxon>
        <taxon>campanulids</taxon>
        <taxon>Asterales</taxon>
        <taxon>Asteraceae</taxon>
        <taxon>Cichorioideae</taxon>
        <taxon>Cichorieae</taxon>
        <taxon>Lactucinae</taxon>
        <taxon>Lactuca</taxon>
    </lineage>
</organism>
<dbReference type="GO" id="GO:0003676">
    <property type="term" value="F:nucleic acid binding"/>
    <property type="evidence" value="ECO:0007669"/>
    <property type="project" value="InterPro"/>
</dbReference>
<keyword evidence="2" id="KW-1185">Reference proteome</keyword>